<dbReference type="AlphaFoldDB" id="A0A2T3A4A3"/>
<proteinExistence type="predicted"/>
<gene>
    <name evidence="1" type="ORF">BD289DRAFT_437182</name>
</gene>
<organism evidence="1 2">
    <name type="scientific">Coniella lustricola</name>
    <dbReference type="NCBI Taxonomy" id="2025994"/>
    <lineage>
        <taxon>Eukaryota</taxon>
        <taxon>Fungi</taxon>
        <taxon>Dikarya</taxon>
        <taxon>Ascomycota</taxon>
        <taxon>Pezizomycotina</taxon>
        <taxon>Sordariomycetes</taxon>
        <taxon>Sordariomycetidae</taxon>
        <taxon>Diaporthales</taxon>
        <taxon>Schizoparmaceae</taxon>
        <taxon>Coniella</taxon>
    </lineage>
</organism>
<evidence type="ECO:0000313" key="1">
    <source>
        <dbReference type="EMBL" id="PSR82527.1"/>
    </source>
</evidence>
<dbReference type="OrthoDB" id="2099276at2759"/>
<dbReference type="Proteomes" id="UP000241462">
    <property type="component" value="Unassembled WGS sequence"/>
</dbReference>
<evidence type="ECO:0000313" key="2">
    <source>
        <dbReference type="Proteomes" id="UP000241462"/>
    </source>
</evidence>
<reference evidence="1 2" key="1">
    <citation type="journal article" date="2018" name="Mycol. Prog.">
        <title>Coniella lustricola, a new species from submerged detritus.</title>
        <authorList>
            <person name="Raudabaugh D.B."/>
            <person name="Iturriaga T."/>
            <person name="Carver A."/>
            <person name="Mondo S."/>
            <person name="Pangilinan J."/>
            <person name="Lipzen A."/>
            <person name="He G."/>
            <person name="Amirebrahimi M."/>
            <person name="Grigoriev I.V."/>
            <person name="Miller A.N."/>
        </authorList>
    </citation>
    <scope>NUCLEOTIDE SEQUENCE [LARGE SCALE GENOMIC DNA]</scope>
    <source>
        <strain evidence="1 2">B22-T-1</strain>
    </source>
</reference>
<keyword evidence="2" id="KW-1185">Reference proteome</keyword>
<sequence length="486" mass="55314">MLEPLLSDIPAAHLAQFNQLFVRLNTPPCICRGPSSTEVQWDCSNCAWYRWRGIIARPFGHMHMPIGTIQEPCLRAHDKKTLQVLKPWESVCRRLGSILPPKQLRLTVVCAVDDDDEDSLASRLLNPMVKHLPLLRSCTIRLGRRSKNEKLKGLARKTAHRLMWGQQPFRFNHLPKELRLHVLQYTRLGTAYSDVNSTPEKGLHIVGDKLVFRPQHFTRCCGNCSFYYREVCCCSTNHASYASDCTCAGLPTALFRVSHEMRYDALNTLLRYNSPLVISNSPECLKSLIQAPTLVPVLRQLTLVGPAEIPQDLTAQGDSTTNSVAKLWKVWKEEFVKMLSLLAHHPDLSVLNLEFDMRPLRNVMHYWLHNARAADEEMFYWIYHIYLKVVEVACTSLRGVGSVKFHLGIFSDLAPWLEREVLGERFVGSVDRPAEKGPAKLLLEACPRFHQMSFTVRGPNGSKGRKMGWPGQSKCARFYTRTLSPA</sequence>
<protein>
    <submittedName>
        <fullName evidence="1">Uncharacterized protein</fullName>
    </submittedName>
</protein>
<accession>A0A2T3A4A3</accession>
<dbReference type="InParanoid" id="A0A2T3A4A3"/>
<dbReference type="EMBL" id="KZ678475">
    <property type="protein sequence ID" value="PSR82527.1"/>
    <property type="molecule type" value="Genomic_DNA"/>
</dbReference>
<name>A0A2T3A4A3_9PEZI</name>